<accession>A0A075B134</accession>
<dbReference type="CDD" id="cd00076">
    <property type="entry name" value="HFD_SF"/>
    <property type="match status" value="1"/>
</dbReference>
<evidence type="ECO:0000256" key="1">
    <source>
        <dbReference type="ARBA" id="ARBA00004123"/>
    </source>
</evidence>
<dbReference type="AlphaFoldDB" id="A0A075B134"/>
<evidence type="ECO:0000313" key="10">
    <source>
        <dbReference type="Proteomes" id="UP000281549"/>
    </source>
</evidence>
<evidence type="ECO:0000256" key="4">
    <source>
        <dbReference type="ARBA" id="ARBA00023242"/>
    </source>
</evidence>
<evidence type="ECO:0000256" key="2">
    <source>
        <dbReference type="ARBA" id="ARBA00023015"/>
    </source>
</evidence>
<feature type="compositionally biased region" description="Basic and acidic residues" evidence="5">
    <location>
        <begin position="141"/>
        <end position="151"/>
    </location>
</feature>
<reference evidence="8" key="3">
    <citation type="submission" date="2018-08" db="EMBL/GenBank/DDBJ databases">
        <title>Leveraging single-cell genomics to expand the Fungal Tree of Life.</title>
        <authorList>
            <consortium name="DOE Joint Genome Institute"/>
            <person name="Ahrendt S.R."/>
            <person name="Quandt C.A."/>
            <person name="Ciobanu D."/>
            <person name="Clum A."/>
            <person name="Salamov A."/>
            <person name="Andreopoulos B."/>
            <person name="Cheng J.-F."/>
            <person name="Woyke T."/>
            <person name="Pelin A."/>
            <person name="Henrissat B."/>
            <person name="Reynolds N."/>
            <person name="Benny G.L."/>
            <person name="Smith M.E."/>
            <person name="James T.Y."/>
            <person name="Grigoriev I.V."/>
        </authorList>
    </citation>
    <scope>NUCLEOTIDE SEQUENCE</scope>
    <source>
        <strain evidence="8">CSF55</strain>
    </source>
</reference>
<dbReference type="EMBL" id="KE560931">
    <property type="protein sequence ID" value="EPZ34651.1"/>
    <property type="molecule type" value="Genomic_DNA"/>
</dbReference>
<keyword evidence="9" id="KW-1185">Reference proteome</keyword>
<keyword evidence="4" id="KW-0539">Nucleus</keyword>
<dbReference type="GO" id="GO:0046982">
    <property type="term" value="F:protein heterodimerization activity"/>
    <property type="evidence" value="ECO:0007669"/>
    <property type="project" value="InterPro"/>
</dbReference>
<keyword evidence="2" id="KW-0805">Transcription regulation</keyword>
<evidence type="ECO:0000256" key="5">
    <source>
        <dbReference type="SAM" id="MobiDB-lite"/>
    </source>
</evidence>
<dbReference type="EMBL" id="ML004945">
    <property type="protein sequence ID" value="RKP21555.1"/>
    <property type="molecule type" value="Genomic_DNA"/>
</dbReference>
<dbReference type="GO" id="GO:0005634">
    <property type="term" value="C:nucleus"/>
    <property type="evidence" value="ECO:0007669"/>
    <property type="project" value="UniProtKB-SubCell"/>
</dbReference>
<reference evidence="10" key="2">
    <citation type="journal article" date="2018" name="Nat. Microbiol.">
        <title>Leveraging single-cell genomics to expand the fungal tree of life.</title>
        <authorList>
            <person name="Ahrendt S.R."/>
            <person name="Quandt C.A."/>
            <person name="Ciobanu D."/>
            <person name="Clum A."/>
            <person name="Salamov A."/>
            <person name="Andreopoulos B."/>
            <person name="Cheng J.F."/>
            <person name="Woyke T."/>
            <person name="Pelin A."/>
            <person name="Henrissat B."/>
            <person name="Reynolds N.K."/>
            <person name="Benny G.L."/>
            <person name="Smith M.E."/>
            <person name="James T.Y."/>
            <person name="Grigoriev I.V."/>
        </authorList>
    </citation>
    <scope>NUCLEOTIDE SEQUENCE [LARGE SCALE GENOMIC DNA]</scope>
    <source>
        <strain evidence="10">CSF55</strain>
    </source>
</reference>
<evidence type="ECO:0000256" key="3">
    <source>
        <dbReference type="ARBA" id="ARBA00023163"/>
    </source>
</evidence>
<dbReference type="Proteomes" id="UP000281549">
    <property type="component" value="Unassembled WGS sequence"/>
</dbReference>
<feature type="domain" description="Bromodomain associated" evidence="6">
    <location>
        <begin position="30"/>
        <end position="99"/>
    </location>
</feature>
<evidence type="ECO:0000313" key="9">
    <source>
        <dbReference type="Proteomes" id="UP000030755"/>
    </source>
</evidence>
<evidence type="ECO:0000313" key="7">
    <source>
        <dbReference type="EMBL" id="EPZ34651.1"/>
    </source>
</evidence>
<evidence type="ECO:0000313" key="8">
    <source>
        <dbReference type="EMBL" id="RKP21555.1"/>
    </source>
</evidence>
<organism evidence="7 9">
    <name type="scientific">Rozella allomycis (strain CSF55)</name>
    <dbReference type="NCBI Taxonomy" id="988480"/>
    <lineage>
        <taxon>Eukaryota</taxon>
        <taxon>Fungi</taxon>
        <taxon>Fungi incertae sedis</taxon>
        <taxon>Cryptomycota</taxon>
        <taxon>Cryptomycota incertae sedis</taxon>
        <taxon>Rozella</taxon>
    </lineage>
</organism>
<comment type="subcellular location">
    <subcellularLocation>
        <location evidence="1">Nucleus</location>
    </subcellularLocation>
</comment>
<gene>
    <name evidence="7" type="ORF">O9G_002969</name>
    <name evidence="8" type="ORF">ROZALSC1DRAFT_27042</name>
</gene>
<reference evidence="7 9" key="1">
    <citation type="journal article" date="2013" name="Curr. Biol.">
        <title>Shared signatures of parasitism and phylogenomics unite Cryptomycota and microsporidia.</title>
        <authorList>
            <person name="James T.Y."/>
            <person name="Pelin A."/>
            <person name="Bonen L."/>
            <person name="Ahrendt S."/>
            <person name="Sain D."/>
            <person name="Corradi N."/>
            <person name="Stajich J.E."/>
        </authorList>
    </citation>
    <scope>NUCLEOTIDE SEQUENCE [LARGE SCALE GENOMIC DNA]</scope>
    <source>
        <strain evidence="7 9">CSF55</strain>
        <strain evidence="7 9">CSF55</strain>
    </source>
</reference>
<name>A0A075B134_ROZAC</name>
<keyword evidence="3" id="KW-0804">Transcription</keyword>
<dbReference type="Gene3D" id="1.10.20.10">
    <property type="entry name" value="Histone, subunit A"/>
    <property type="match status" value="1"/>
</dbReference>
<dbReference type="Proteomes" id="UP000030755">
    <property type="component" value="Unassembled WGS sequence"/>
</dbReference>
<protein>
    <recommendedName>
        <fullName evidence="6">Bromodomain associated domain-containing protein</fullName>
    </recommendedName>
</protein>
<evidence type="ECO:0000259" key="6">
    <source>
        <dbReference type="Pfam" id="PF07524"/>
    </source>
</evidence>
<dbReference type="HOGENOM" id="CLU_1355334_0_0_1"/>
<dbReference type="InterPro" id="IPR009072">
    <property type="entry name" value="Histone-fold"/>
</dbReference>
<dbReference type="InterPro" id="IPR006565">
    <property type="entry name" value="BTP"/>
</dbReference>
<proteinExistence type="predicted"/>
<sequence length="202" mass="22770">MSLPIPVPEKDDSDTLQIEYSLEKYLGNTSSHYVLQRAIVRILQRAGFGCIEKTSMDILLHMLETILMGMSRRMQESMVLCGRTKAVCPDVVASIKTLSDISLTDLLKFCHQNKERVIVRPSETDLASKVYPETTSLGPTSHERFPPEHTYKNTKTTGIRPDCHKFIGVALKAISRRQMEINLTKMALEGKIRNSGVANYDQ</sequence>
<dbReference type="Pfam" id="PF07524">
    <property type="entry name" value="Bromo_TP"/>
    <property type="match status" value="1"/>
</dbReference>
<feature type="region of interest" description="Disordered" evidence="5">
    <location>
        <begin position="132"/>
        <end position="156"/>
    </location>
</feature>